<dbReference type="GO" id="GO:0000164">
    <property type="term" value="C:protein phosphatase type 1 complex"/>
    <property type="evidence" value="ECO:0007669"/>
    <property type="project" value="TreeGrafter"/>
</dbReference>
<dbReference type="InterPro" id="IPR038175">
    <property type="entry name" value="CBM21_dom_sf"/>
</dbReference>
<feature type="region of interest" description="Disordered" evidence="1">
    <location>
        <begin position="1"/>
        <end position="67"/>
    </location>
</feature>
<protein>
    <recommendedName>
        <fullName evidence="2">CBM21 domain-containing protein</fullName>
    </recommendedName>
</protein>
<keyword evidence="4" id="KW-1185">Reference proteome</keyword>
<dbReference type="Gene3D" id="2.60.40.2440">
    <property type="entry name" value="Carbohydrate binding type-21 domain"/>
    <property type="match status" value="1"/>
</dbReference>
<dbReference type="Pfam" id="PF03370">
    <property type="entry name" value="CBM_21"/>
    <property type="match status" value="1"/>
</dbReference>
<dbReference type="CDD" id="cd22255">
    <property type="entry name" value="PBD_PPP1R3A"/>
    <property type="match status" value="1"/>
</dbReference>
<dbReference type="AlphaFoldDB" id="A0AAD9E432"/>
<feature type="domain" description="CBM21" evidence="2">
    <location>
        <begin position="127"/>
        <end position="235"/>
    </location>
</feature>
<evidence type="ECO:0000256" key="1">
    <source>
        <dbReference type="SAM" id="MobiDB-lite"/>
    </source>
</evidence>
<dbReference type="PROSITE" id="PS51159">
    <property type="entry name" value="CBM21"/>
    <property type="match status" value="1"/>
</dbReference>
<name>A0AAD9E432_9TELE</name>
<evidence type="ECO:0000259" key="2">
    <source>
        <dbReference type="PROSITE" id="PS51159"/>
    </source>
</evidence>
<dbReference type="GO" id="GO:0008157">
    <property type="term" value="F:protein phosphatase 1 binding"/>
    <property type="evidence" value="ECO:0007669"/>
    <property type="project" value="TreeGrafter"/>
</dbReference>
<feature type="compositionally biased region" description="Low complexity" evidence="1">
    <location>
        <begin position="263"/>
        <end position="274"/>
    </location>
</feature>
<dbReference type="InterPro" id="IPR005036">
    <property type="entry name" value="CBM21_dom"/>
</dbReference>
<gene>
    <name evidence="3" type="ORF">P4O66_020368</name>
</gene>
<proteinExistence type="predicted"/>
<dbReference type="PANTHER" id="PTHR12307">
    <property type="entry name" value="PROTEIN PHOSPHATASE 1 REGULATORY SUBUNIT"/>
    <property type="match status" value="1"/>
</dbReference>
<organism evidence="3 4">
    <name type="scientific">Electrophorus voltai</name>
    <dbReference type="NCBI Taxonomy" id="2609070"/>
    <lineage>
        <taxon>Eukaryota</taxon>
        <taxon>Metazoa</taxon>
        <taxon>Chordata</taxon>
        <taxon>Craniata</taxon>
        <taxon>Vertebrata</taxon>
        <taxon>Euteleostomi</taxon>
        <taxon>Actinopterygii</taxon>
        <taxon>Neopterygii</taxon>
        <taxon>Teleostei</taxon>
        <taxon>Ostariophysi</taxon>
        <taxon>Gymnotiformes</taxon>
        <taxon>Gymnotoidei</taxon>
        <taxon>Gymnotidae</taxon>
        <taxon>Electrophorus</taxon>
    </lineage>
</organism>
<feature type="region of interest" description="Disordered" evidence="1">
    <location>
        <begin position="248"/>
        <end position="274"/>
    </location>
</feature>
<accession>A0AAD9E432</accession>
<evidence type="ECO:0000313" key="4">
    <source>
        <dbReference type="Proteomes" id="UP001239994"/>
    </source>
</evidence>
<evidence type="ECO:0000313" key="3">
    <source>
        <dbReference type="EMBL" id="KAK1804346.1"/>
    </source>
</evidence>
<reference evidence="3" key="1">
    <citation type="submission" date="2023-03" db="EMBL/GenBank/DDBJ databases">
        <title>Electrophorus voltai genome.</title>
        <authorList>
            <person name="Bian C."/>
        </authorList>
    </citation>
    <scope>NUCLEOTIDE SEQUENCE</scope>
    <source>
        <strain evidence="3">CB-2022</strain>
        <tissue evidence="3">Muscle</tissue>
    </source>
</reference>
<dbReference type="GO" id="GO:0005979">
    <property type="term" value="P:regulation of glycogen biosynthetic process"/>
    <property type="evidence" value="ECO:0007669"/>
    <property type="project" value="TreeGrafter"/>
</dbReference>
<comment type="caution">
    <text evidence="3">The sequence shown here is derived from an EMBL/GenBank/DDBJ whole genome shotgun (WGS) entry which is preliminary data.</text>
</comment>
<dbReference type="GO" id="GO:2001069">
    <property type="term" value="F:glycogen binding"/>
    <property type="evidence" value="ECO:0007669"/>
    <property type="project" value="TreeGrafter"/>
</dbReference>
<dbReference type="InterPro" id="IPR050782">
    <property type="entry name" value="PP1_regulatory_subunit_3"/>
</dbReference>
<sequence>MEPVAGELERPGEDGSSLLTLPGSCPWEDEDEPLSLGGIKPKSSPIPRRRSSESFCSDDDSQPPLSSSRRVSFADAFGLSLVSVKQFDSWAVFDPSGPLERDLNKEKDHFLSLLFTLPQTREELLWRVREQKLELESLELLPGTTTLKGRIRVLNLCFDKLVFIHMSLDCWNSHFDLLAEYVPGLSDGDTDSFSFKLTLVPPFERQGARVDFCLRYDTPFGSFWANNNGQNYVLFCCEKAKEQDENEGKHKRKSCLKPTSLGSSSETSSSSSTEDIPGNIFNQLVEIILNCEVAVVTEPVQKEKMQEECLKLQVSALLITLVELQGSGIKQWQI</sequence>
<dbReference type="Proteomes" id="UP001239994">
    <property type="component" value="Unassembled WGS sequence"/>
</dbReference>
<dbReference type="EMBL" id="JAROKS010000004">
    <property type="protein sequence ID" value="KAK1804346.1"/>
    <property type="molecule type" value="Genomic_DNA"/>
</dbReference>
<dbReference type="PANTHER" id="PTHR12307:SF2">
    <property type="entry name" value="PROTEIN PHOSPHATASE 1 REGULATORY SUBUNIT 3A"/>
    <property type="match status" value="1"/>
</dbReference>